<gene>
    <name evidence="3" type="ORF">MAE02_05510</name>
</gene>
<dbReference type="EMBL" id="BJYU01000003">
    <property type="protein sequence ID" value="GEO12855.1"/>
    <property type="molecule type" value="Genomic_DNA"/>
</dbReference>
<dbReference type="AlphaFoldDB" id="A0A512BLS7"/>
<keyword evidence="4" id="KW-1185">Reference proteome</keyword>
<dbReference type="InterPro" id="IPR008490">
    <property type="entry name" value="Transposase_InsH_N"/>
</dbReference>
<dbReference type="Pfam" id="PF05598">
    <property type="entry name" value="DUF772"/>
    <property type="match status" value="1"/>
</dbReference>
<protein>
    <recommendedName>
        <fullName evidence="2">Transposase InsH N-terminal domain-containing protein</fullName>
    </recommendedName>
</protein>
<dbReference type="Proteomes" id="UP000321085">
    <property type="component" value="Unassembled WGS sequence"/>
</dbReference>
<evidence type="ECO:0000313" key="4">
    <source>
        <dbReference type="Proteomes" id="UP000321085"/>
    </source>
</evidence>
<name>A0A512BLS7_9HYPH</name>
<feature type="region of interest" description="Disordered" evidence="1">
    <location>
        <begin position="220"/>
        <end position="244"/>
    </location>
</feature>
<dbReference type="PANTHER" id="PTHR33408:SF2">
    <property type="entry name" value="TRANSPOSASE DDE DOMAIN-CONTAINING PROTEIN"/>
    <property type="match status" value="1"/>
</dbReference>
<evidence type="ECO:0000313" key="3">
    <source>
        <dbReference type="EMBL" id="GEO12855.1"/>
    </source>
</evidence>
<feature type="domain" description="Transposase InsH N-terminal" evidence="2">
    <location>
        <begin position="19"/>
        <end position="112"/>
    </location>
</feature>
<proteinExistence type="predicted"/>
<dbReference type="PANTHER" id="PTHR33408">
    <property type="entry name" value="TRANSPOSASE"/>
    <property type="match status" value="1"/>
</dbReference>
<comment type="caution">
    <text evidence="3">The sequence shown here is derived from an EMBL/GenBank/DDBJ whole genome shotgun (WGS) entry which is preliminary data.</text>
</comment>
<sequence length="321" mass="36065">MARFIEGKDRRQTLLLPECLDDYVTQDNPVRVIDAFIDELDLQALGFTRAQPAATGRPAYHPAILLKIYVYGYLHRVPSSRRLEREAGRNLELIWLTGQLVPDFKTIADFRRDNAAAIRATCRQFVVLCRDLGLLAGSEVALDGSKFKAVNNPDRNFTRAKLARQMAKVEASIAHYLEALDQTDQAEDESTPTRVDRLHEKIAALRQRMQGLQAIGEQLEASPDQQVSLTDPDARAMPTRTDPRGVVGYNVQAALDTQYHLIVAHEVTNRGSDRHHFATIARPRPPWAPRRSPCWQIAAIMLARRSSTVNGQASPRWCPSP</sequence>
<reference evidence="3 4" key="1">
    <citation type="submission" date="2019-07" db="EMBL/GenBank/DDBJ databases">
        <title>Whole genome shotgun sequence of Microvirga aerophila NBRC 106136.</title>
        <authorList>
            <person name="Hosoyama A."/>
            <person name="Uohara A."/>
            <person name="Ohji S."/>
            <person name="Ichikawa N."/>
        </authorList>
    </citation>
    <scope>NUCLEOTIDE SEQUENCE [LARGE SCALE GENOMIC DNA]</scope>
    <source>
        <strain evidence="3 4">NBRC 106136</strain>
    </source>
</reference>
<evidence type="ECO:0000256" key="1">
    <source>
        <dbReference type="SAM" id="MobiDB-lite"/>
    </source>
</evidence>
<evidence type="ECO:0000259" key="2">
    <source>
        <dbReference type="Pfam" id="PF05598"/>
    </source>
</evidence>
<organism evidence="3 4">
    <name type="scientific">Microvirga aerophila</name>
    <dbReference type="NCBI Taxonomy" id="670291"/>
    <lineage>
        <taxon>Bacteria</taxon>
        <taxon>Pseudomonadati</taxon>
        <taxon>Pseudomonadota</taxon>
        <taxon>Alphaproteobacteria</taxon>
        <taxon>Hyphomicrobiales</taxon>
        <taxon>Methylobacteriaceae</taxon>
        <taxon>Microvirga</taxon>
    </lineage>
</organism>
<accession>A0A512BLS7</accession>